<evidence type="ECO:0000313" key="1">
    <source>
        <dbReference type="EMBL" id="MBH0777550.1"/>
    </source>
</evidence>
<dbReference type="RefSeq" id="WP_196149883.1">
    <property type="nucleotide sequence ID" value="NZ_JADMLG010000005.1"/>
</dbReference>
<keyword evidence="2" id="KW-1185">Reference proteome</keyword>
<dbReference type="Proteomes" id="UP000655751">
    <property type="component" value="Unassembled WGS sequence"/>
</dbReference>
<dbReference type="InterPro" id="IPR036689">
    <property type="entry name" value="ESAT-6-like_sf"/>
</dbReference>
<comment type="caution">
    <text evidence="1">The sequence shown here is derived from an EMBL/GenBank/DDBJ whole genome shotgun (WGS) entry which is preliminary data.</text>
</comment>
<gene>
    <name evidence="1" type="ORF">IT779_14825</name>
</gene>
<dbReference type="AlphaFoldDB" id="A0A931ICY6"/>
<sequence length="96" mass="10205">MSKPISANFSGVESGAQQIIKRAEGIGQELESFHKKVEEYVATYGAGAANDAFSELQRTWQTHVQQLNTTLTGAAQLVSSGNSELQSTDSALAGLF</sequence>
<proteinExistence type="predicted"/>
<evidence type="ECO:0000313" key="2">
    <source>
        <dbReference type="Proteomes" id="UP000655751"/>
    </source>
</evidence>
<accession>A0A931ICY6</accession>
<dbReference type="Pfam" id="PF06013">
    <property type="entry name" value="WXG100"/>
    <property type="match status" value="1"/>
</dbReference>
<dbReference type="Gene3D" id="1.10.287.1060">
    <property type="entry name" value="ESAT-6-like"/>
    <property type="match status" value="1"/>
</dbReference>
<protein>
    <submittedName>
        <fullName evidence="1">WXG100 family type VII secretion target</fullName>
    </submittedName>
</protein>
<reference evidence="1" key="1">
    <citation type="submission" date="2020-11" db="EMBL/GenBank/DDBJ databases">
        <title>Nocardia NEAU-351.nov., a novel actinomycete isolated from the cow dung.</title>
        <authorList>
            <person name="Zhang X."/>
        </authorList>
    </citation>
    <scope>NUCLEOTIDE SEQUENCE</scope>
    <source>
        <strain evidence="1">NEAU-351</strain>
    </source>
</reference>
<dbReference type="InterPro" id="IPR010310">
    <property type="entry name" value="T7SS_ESAT-6-like"/>
</dbReference>
<dbReference type="EMBL" id="JADMLG010000005">
    <property type="protein sequence ID" value="MBH0777550.1"/>
    <property type="molecule type" value="Genomic_DNA"/>
</dbReference>
<name>A0A931ICY6_9NOCA</name>
<dbReference type="SUPFAM" id="SSF140453">
    <property type="entry name" value="EsxAB dimer-like"/>
    <property type="match status" value="1"/>
</dbReference>
<organism evidence="1 2">
    <name type="scientific">Nocardia bovistercoris</name>
    <dbReference type="NCBI Taxonomy" id="2785916"/>
    <lineage>
        <taxon>Bacteria</taxon>
        <taxon>Bacillati</taxon>
        <taxon>Actinomycetota</taxon>
        <taxon>Actinomycetes</taxon>
        <taxon>Mycobacteriales</taxon>
        <taxon>Nocardiaceae</taxon>
        <taxon>Nocardia</taxon>
    </lineage>
</organism>